<dbReference type="GO" id="GO:0016787">
    <property type="term" value="F:hydrolase activity"/>
    <property type="evidence" value="ECO:0007669"/>
    <property type="project" value="UniProtKB-KW"/>
</dbReference>
<keyword evidence="1" id="KW-0378">Hydrolase</keyword>
<accession>A0A7W7ZJ91</accession>
<dbReference type="Proteomes" id="UP000540989">
    <property type="component" value="Unassembled WGS sequence"/>
</dbReference>
<dbReference type="SUPFAM" id="SSF53474">
    <property type="entry name" value="alpha/beta-Hydrolases"/>
    <property type="match status" value="1"/>
</dbReference>
<dbReference type="RefSeq" id="WP_184223338.1">
    <property type="nucleotide sequence ID" value="NZ_JACHIP010000019.1"/>
</dbReference>
<protein>
    <submittedName>
        <fullName evidence="1">Dienelactone hydrolase</fullName>
    </submittedName>
</protein>
<reference evidence="1 2" key="1">
    <citation type="submission" date="2020-08" db="EMBL/GenBank/DDBJ databases">
        <title>Genomic Encyclopedia of Type Strains, Phase IV (KMG-V): Genome sequencing to study the core and pangenomes of soil and plant-associated prokaryotes.</title>
        <authorList>
            <person name="Whitman W."/>
        </authorList>
    </citation>
    <scope>NUCLEOTIDE SEQUENCE [LARGE SCALE GENOMIC DNA]</scope>
    <source>
        <strain evidence="1 2">M8UP14</strain>
    </source>
</reference>
<name>A0A7W7ZJ91_9BACT</name>
<dbReference type="Gene3D" id="3.40.50.1820">
    <property type="entry name" value="alpha/beta hydrolase"/>
    <property type="match status" value="1"/>
</dbReference>
<dbReference type="EMBL" id="JACHIP010000019">
    <property type="protein sequence ID" value="MBB5060807.1"/>
    <property type="molecule type" value="Genomic_DNA"/>
</dbReference>
<dbReference type="AlphaFoldDB" id="A0A7W7ZJ91"/>
<dbReference type="InterPro" id="IPR029058">
    <property type="entry name" value="AB_hydrolase_fold"/>
</dbReference>
<evidence type="ECO:0000313" key="1">
    <source>
        <dbReference type="EMBL" id="MBB5060807.1"/>
    </source>
</evidence>
<evidence type="ECO:0000313" key="2">
    <source>
        <dbReference type="Proteomes" id="UP000540989"/>
    </source>
</evidence>
<comment type="caution">
    <text evidence="1">The sequence shown here is derived from an EMBL/GenBank/DDBJ whole genome shotgun (WGS) entry which is preliminary data.</text>
</comment>
<organism evidence="1 2">
    <name type="scientific">Granulicella aggregans</name>
    <dbReference type="NCBI Taxonomy" id="474949"/>
    <lineage>
        <taxon>Bacteria</taxon>
        <taxon>Pseudomonadati</taxon>
        <taxon>Acidobacteriota</taxon>
        <taxon>Terriglobia</taxon>
        <taxon>Terriglobales</taxon>
        <taxon>Acidobacteriaceae</taxon>
        <taxon>Granulicella</taxon>
    </lineage>
</organism>
<proteinExistence type="predicted"/>
<sequence length="285" mass="30702">MSEAKPIRGLFVVFERGPELQHFYEEPEVAAFARKHDLAMLMPMGCPSTKNNGDLDVDPDHGLGRSLLTAIDQLSVTTNHLELKTAPLLLMGFSGAGALVGRLVGFAPDRIEAAIVSHGGQGAPLGLDTISLSGAALKIPVLILVGGKDEIVGTETPYSYFSKHWGRGAPWLFATQNDANHFCNEDATELILAWLNAILDNSGSKRASAVVNKNSGYYAFFRKEPTGLLTNSHVPLMGAVDLRYAQPSEVPPIDAVPAGWLPSRDVALSWERFATLPDHHATVKP</sequence>
<keyword evidence="2" id="KW-1185">Reference proteome</keyword>
<gene>
    <name evidence="1" type="ORF">HDF16_005543</name>
</gene>